<name>A0ABU0F833_9HYPH</name>
<evidence type="ECO:0000313" key="1">
    <source>
        <dbReference type="EMBL" id="MDQ0390769.1"/>
    </source>
</evidence>
<dbReference type="RefSeq" id="WP_307422170.1">
    <property type="nucleotide sequence ID" value="NZ_JAUSVK010000001.1"/>
</dbReference>
<gene>
    <name evidence="1" type="ORF">J3R73_000561</name>
</gene>
<dbReference type="Proteomes" id="UP001237448">
    <property type="component" value="Unassembled WGS sequence"/>
</dbReference>
<dbReference type="EMBL" id="JAUSVK010000001">
    <property type="protein sequence ID" value="MDQ0390769.1"/>
    <property type="molecule type" value="Genomic_DNA"/>
</dbReference>
<reference evidence="1 2" key="1">
    <citation type="submission" date="2023-07" db="EMBL/GenBank/DDBJ databases">
        <title>Genomic Encyclopedia of Type Strains, Phase IV (KMG-IV): sequencing the most valuable type-strain genomes for metagenomic binning, comparative biology and taxonomic classification.</title>
        <authorList>
            <person name="Goeker M."/>
        </authorList>
    </citation>
    <scope>NUCLEOTIDE SEQUENCE [LARGE SCALE GENOMIC DNA]</scope>
    <source>
        <strain evidence="1 2">DSM 5896</strain>
    </source>
</reference>
<comment type="caution">
    <text evidence="1">The sequence shown here is derived from an EMBL/GenBank/DDBJ whole genome shotgun (WGS) entry which is preliminary data.</text>
</comment>
<proteinExistence type="predicted"/>
<accession>A0ABU0F833</accession>
<keyword evidence="2" id="KW-1185">Reference proteome</keyword>
<evidence type="ECO:0008006" key="3">
    <source>
        <dbReference type="Google" id="ProtNLM"/>
    </source>
</evidence>
<sequence>MAVARLLASVTAGLLLAGIAAGGAEAGLLDFLFGPPRQPEVAPAPIQPRPQPQYRPAPAPVVSAARERGYCVRTCDGYYFATGFIRSPRDEDMQASMCESSCTGGQTVLYTATVQNSGSNGNTKPAIESAVDKDGNVYTSLPSAYAFRNGDNPACTCQATPRGLPQIPISLDPTLRNGDIVVMPDGLKVFRGDTATPHPDSDFTSVASSKSLPGVVRQEVLSLEQRIATPQ</sequence>
<dbReference type="Pfam" id="PF11064">
    <property type="entry name" value="DUF2865"/>
    <property type="match status" value="1"/>
</dbReference>
<dbReference type="InterPro" id="IPR021293">
    <property type="entry name" value="DUF2865"/>
</dbReference>
<organism evidence="1 2">
    <name type="scientific">Labrys monachus</name>
    <dbReference type="NCBI Taxonomy" id="217067"/>
    <lineage>
        <taxon>Bacteria</taxon>
        <taxon>Pseudomonadati</taxon>
        <taxon>Pseudomonadota</taxon>
        <taxon>Alphaproteobacteria</taxon>
        <taxon>Hyphomicrobiales</taxon>
        <taxon>Xanthobacteraceae</taxon>
        <taxon>Labrys</taxon>
    </lineage>
</organism>
<evidence type="ECO:0000313" key="2">
    <source>
        <dbReference type="Proteomes" id="UP001237448"/>
    </source>
</evidence>
<protein>
    <recommendedName>
        <fullName evidence="3">DUF2865 domain-containing protein</fullName>
    </recommendedName>
</protein>